<comment type="subcellular location">
    <subcellularLocation>
        <location evidence="2">Cell envelope</location>
    </subcellularLocation>
</comment>
<keyword evidence="4 7" id="KW-0533">Nickel</keyword>
<dbReference type="PANTHER" id="PTHR42958">
    <property type="entry name" value="HYDROGENASE-2 LARGE CHAIN"/>
    <property type="match status" value="1"/>
</dbReference>
<evidence type="ECO:0000256" key="4">
    <source>
        <dbReference type="ARBA" id="ARBA00022596"/>
    </source>
</evidence>
<dbReference type="AlphaFoldDB" id="A0A6B8K964"/>
<dbReference type="OrthoDB" id="9761717at2"/>
<protein>
    <submittedName>
        <fullName evidence="8">HupV protein</fullName>
    </submittedName>
</protein>
<dbReference type="InterPro" id="IPR001501">
    <property type="entry name" value="Ni-dep_hyd_lsu"/>
</dbReference>
<dbReference type="PROSITE" id="PS00507">
    <property type="entry name" value="NI_HGENASE_L_1"/>
    <property type="match status" value="1"/>
</dbReference>
<feature type="binding site" evidence="7">
    <location>
        <position position="63"/>
    </location>
    <ligand>
        <name>Ni(2+)</name>
        <dbReference type="ChEBI" id="CHEBI:49786"/>
    </ligand>
</feature>
<organism evidence="8 9">
    <name type="scientific">Methylocystis heyeri</name>
    <dbReference type="NCBI Taxonomy" id="391905"/>
    <lineage>
        <taxon>Bacteria</taxon>
        <taxon>Pseudomonadati</taxon>
        <taxon>Pseudomonadota</taxon>
        <taxon>Alphaproteobacteria</taxon>
        <taxon>Hyphomicrobiales</taxon>
        <taxon>Methylocystaceae</taxon>
        <taxon>Methylocystis</taxon>
    </lineage>
</organism>
<proteinExistence type="inferred from homology"/>
<sequence>MSRLLVGPFNRVEGDLELSLDIQDDAVVAARVATTLYRGFEQILPGRPAMDALAVAPRICGICSVSQSMAAAAALRALHQAEPAHNGVVAANLAHAAENLADHLTHFYIFFMPDFARAQYAPAGWHGAAERRFKAVEGSAANEVLPARRRLLEIMGLLAGKWPHSLAFQPGGTTCSVDLGQKIRLIAILRDFRRFLEEVFFAAPLESVLEMGTVEDLDSYAEGPGAGGDFAAFWRIARALDLENLGRAANVLMSYGAYRGAQGSLLGAGLFDPVSGSPEPFDPAAIREDVSHAFMREGPEDPMLARTEPDIAKAEAYSFAKAPRLGGRPAEVGAIARLAVHGHALTRVLLARSQGSNVAARIVARSMEIAIVTRAAEEWARSLSLDQPFCASAPLRDEGQGVGLIEAARGSLGHWMSVSRSKIRRYQIIAPTGWNFSPRDEQGVPGPLEQALEGAPLQGFGARAASVQHIVRSFDPCMVCTAH</sequence>
<evidence type="ECO:0000313" key="8">
    <source>
        <dbReference type="EMBL" id="QGM44369.1"/>
    </source>
</evidence>
<evidence type="ECO:0000256" key="3">
    <source>
        <dbReference type="ARBA" id="ARBA00009292"/>
    </source>
</evidence>
<evidence type="ECO:0000256" key="1">
    <source>
        <dbReference type="ARBA" id="ARBA00001967"/>
    </source>
</evidence>
<dbReference type="SUPFAM" id="SSF56762">
    <property type="entry name" value="HydB/Nqo4-like"/>
    <property type="match status" value="1"/>
</dbReference>
<feature type="binding site" evidence="7">
    <location>
        <position position="477"/>
    </location>
    <ligand>
        <name>Ni(2+)</name>
        <dbReference type="ChEBI" id="CHEBI:49786"/>
    </ligand>
</feature>
<dbReference type="PANTHER" id="PTHR42958:SF4">
    <property type="entry name" value="HYDROGENASE EXPRESSION_FORMATION PROTEIN HUPK"/>
    <property type="match status" value="1"/>
</dbReference>
<dbReference type="EMBL" id="CP046052">
    <property type="protein sequence ID" value="QGM44369.1"/>
    <property type="molecule type" value="Genomic_DNA"/>
</dbReference>
<keyword evidence="9" id="KW-1185">Reference proteome</keyword>
<comment type="similarity">
    <text evidence="3">Belongs to the [NiFe]/[NiFeSe] hydrogenase large subunit family.</text>
</comment>
<feature type="binding site" evidence="7">
    <location>
        <position position="480"/>
    </location>
    <ligand>
        <name>Fe cation</name>
        <dbReference type="ChEBI" id="CHEBI:24875"/>
    </ligand>
</feature>
<dbReference type="Pfam" id="PF00374">
    <property type="entry name" value="NiFeSe_Hases"/>
    <property type="match status" value="2"/>
</dbReference>
<evidence type="ECO:0000256" key="6">
    <source>
        <dbReference type="ARBA" id="ARBA00023002"/>
    </source>
</evidence>
<dbReference type="InterPro" id="IPR018194">
    <property type="entry name" value="Ni-dep_hyd_lsu_Ni_BS"/>
</dbReference>
<reference evidence="8 9" key="1">
    <citation type="submission" date="2019-11" db="EMBL/GenBank/DDBJ databases">
        <title>The genome sequence of Methylocystis heyeri.</title>
        <authorList>
            <person name="Oshkin I.Y."/>
            <person name="Miroshnikov K."/>
            <person name="Dedysh S.N."/>
        </authorList>
    </citation>
    <scope>NUCLEOTIDE SEQUENCE [LARGE SCALE GENOMIC DNA]</scope>
    <source>
        <strain evidence="8 9">H2</strain>
    </source>
</reference>
<keyword evidence="7" id="KW-0460">Magnesium</keyword>
<dbReference type="InterPro" id="IPR050867">
    <property type="entry name" value="NiFe/NiFeSe_hydrgnase_LSU"/>
</dbReference>
<keyword evidence="6" id="KW-0560">Oxidoreductase</keyword>
<comment type="cofactor">
    <cofactor evidence="7">
        <name>Fe cation</name>
        <dbReference type="ChEBI" id="CHEBI:24875"/>
    </cofactor>
</comment>
<feature type="binding site" evidence="7">
    <location>
        <position position="60"/>
    </location>
    <ligand>
        <name>Ni(2+)</name>
        <dbReference type="ChEBI" id="CHEBI:49786"/>
    </ligand>
</feature>
<feature type="binding site" evidence="7">
    <location>
        <position position="41"/>
    </location>
    <ligand>
        <name>Mg(2+)</name>
        <dbReference type="ChEBI" id="CHEBI:18420"/>
    </ligand>
</feature>
<feature type="binding site" evidence="7">
    <location>
        <position position="63"/>
    </location>
    <ligand>
        <name>Fe cation</name>
        <dbReference type="ChEBI" id="CHEBI:24875"/>
    </ligand>
</feature>
<evidence type="ECO:0000256" key="7">
    <source>
        <dbReference type="PIRSR" id="PIRSR601501-1"/>
    </source>
</evidence>
<dbReference type="Gene3D" id="1.10.645.10">
    <property type="entry name" value="Cytochrome-c3 Hydrogenase, chain B"/>
    <property type="match status" value="1"/>
</dbReference>
<dbReference type="GO" id="GO:0030313">
    <property type="term" value="C:cell envelope"/>
    <property type="evidence" value="ECO:0007669"/>
    <property type="project" value="UniProtKB-SubCell"/>
</dbReference>
<dbReference type="GO" id="GO:0008901">
    <property type="term" value="F:ferredoxin hydrogenase activity"/>
    <property type="evidence" value="ECO:0007669"/>
    <property type="project" value="InterPro"/>
</dbReference>
<keyword evidence="5 7" id="KW-0479">Metal-binding</keyword>
<evidence type="ECO:0000313" key="9">
    <source>
        <dbReference type="Proteomes" id="UP000309061"/>
    </source>
</evidence>
<dbReference type="InterPro" id="IPR029014">
    <property type="entry name" value="NiFe-Hase_large"/>
</dbReference>
<name>A0A6B8K964_9HYPH</name>
<feature type="binding site" evidence="7">
    <location>
        <position position="428"/>
    </location>
    <ligand>
        <name>Mg(2+)</name>
        <dbReference type="ChEBI" id="CHEBI:18420"/>
    </ligand>
</feature>
<keyword evidence="7" id="KW-0408">Iron</keyword>
<dbReference type="RefSeq" id="WP_136494674.1">
    <property type="nucleotide sequence ID" value="NZ_CP046052.1"/>
</dbReference>
<evidence type="ECO:0000256" key="2">
    <source>
        <dbReference type="ARBA" id="ARBA00004196"/>
    </source>
</evidence>
<accession>A0A6B8K964</accession>
<dbReference type="GO" id="GO:0016151">
    <property type="term" value="F:nickel cation binding"/>
    <property type="evidence" value="ECO:0007669"/>
    <property type="project" value="InterPro"/>
</dbReference>
<dbReference type="KEGG" id="mhey:H2LOC_000895"/>
<gene>
    <name evidence="8" type="ORF">H2LOC_000895</name>
</gene>
<feature type="binding site" evidence="7">
    <location>
        <position position="483"/>
    </location>
    <ligand>
        <name>Mg(2+)</name>
        <dbReference type="ChEBI" id="CHEBI:18420"/>
    </ligand>
</feature>
<comment type="cofactor">
    <cofactor evidence="1 7">
        <name>Ni(2+)</name>
        <dbReference type="ChEBI" id="CHEBI:49786"/>
    </cofactor>
</comment>
<dbReference type="Proteomes" id="UP000309061">
    <property type="component" value="Chromosome"/>
</dbReference>
<evidence type="ECO:0000256" key="5">
    <source>
        <dbReference type="ARBA" id="ARBA00022723"/>
    </source>
</evidence>